<organism evidence="13">
    <name type="scientific">Enterobius vermicularis</name>
    <name type="common">Human pinworm</name>
    <dbReference type="NCBI Taxonomy" id="51028"/>
    <lineage>
        <taxon>Eukaryota</taxon>
        <taxon>Metazoa</taxon>
        <taxon>Ecdysozoa</taxon>
        <taxon>Nematoda</taxon>
        <taxon>Chromadorea</taxon>
        <taxon>Rhabditida</taxon>
        <taxon>Spirurina</taxon>
        <taxon>Oxyuridomorpha</taxon>
        <taxon>Oxyuroidea</taxon>
        <taxon>Oxyuridae</taxon>
        <taxon>Enterobius</taxon>
    </lineage>
</organism>
<dbReference type="InterPro" id="IPR033010">
    <property type="entry name" value="Cdc20/Fizzy"/>
</dbReference>
<dbReference type="GO" id="GO:0051301">
    <property type="term" value="P:cell division"/>
    <property type="evidence" value="ECO:0007669"/>
    <property type="project" value="UniProtKB-KW"/>
</dbReference>
<dbReference type="Proteomes" id="UP000274131">
    <property type="component" value="Unassembled WGS sequence"/>
</dbReference>
<dbReference type="STRING" id="51028.A0A0N4V7K1"/>
<dbReference type="InterPro" id="IPR015943">
    <property type="entry name" value="WD40/YVTN_repeat-like_dom_sf"/>
</dbReference>
<evidence type="ECO:0000256" key="9">
    <source>
        <dbReference type="SAM" id="SignalP"/>
    </source>
</evidence>
<keyword evidence="4" id="KW-0677">Repeat</keyword>
<evidence type="ECO:0000256" key="7">
    <source>
        <dbReference type="PROSITE-ProRule" id="PRU00221"/>
    </source>
</evidence>
<keyword evidence="9" id="KW-0732">Signal</keyword>
<evidence type="ECO:0000259" key="10">
    <source>
        <dbReference type="Pfam" id="PF24807"/>
    </source>
</evidence>
<dbReference type="GO" id="GO:0005680">
    <property type="term" value="C:anaphase-promoting complex"/>
    <property type="evidence" value="ECO:0007669"/>
    <property type="project" value="TreeGrafter"/>
</dbReference>
<feature type="repeat" description="WD" evidence="7">
    <location>
        <begin position="384"/>
        <end position="416"/>
    </location>
</feature>
<dbReference type="PROSITE" id="PS50294">
    <property type="entry name" value="WD_REPEATS_REGION"/>
    <property type="match status" value="2"/>
</dbReference>
<dbReference type="InterPro" id="IPR011047">
    <property type="entry name" value="Quinoprotein_ADH-like_sf"/>
</dbReference>
<dbReference type="InterPro" id="IPR001680">
    <property type="entry name" value="WD40_rpt"/>
</dbReference>
<reference evidence="13" key="1">
    <citation type="submission" date="2017-02" db="UniProtKB">
        <authorList>
            <consortium name="WormBaseParasite"/>
        </authorList>
    </citation>
    <scope>IDENTIFICATION</scope>
</reference>
<keyword evidence="3" id="KW-0132">Cell division</keyword>
<keyword evidence="5" id="KW-0498">Mitosis</keyword>
<dbReference type="Gene3D" id="2.130.10.10">
    <property type="entry name" value="YVTN repeat-like/Quinoprotein amine dehydrogenase"/>
    <property type="match status" value="1"/>
</dbReference>
<evidence type="ECO:0000256" key="8">
    <source>
        <dbReference type="SAM" id="MobiDB-lite"/>
    </source>
</evidence>
<dbReference type="SMART" id="SM00320">
    <property type="entry name" value="WD40"/>
    <property type="match status" value="6"/>
</dbReference>
<dbReference type="EMBL" id="UXUI01008299">
    <property type="protein sequence ID" value="VDD91127.1"/>
    <property type="molecule type" value="Genomic_DNA"/>
</dbReference>
<proteinExistence type="inferred from homology"/>
<dbReference type="SUPFAM" id="SSF50998">
    <property type="entry name" value="Quinoprotein alcohol dehydrogenase-like"/>
    <property type="match status" value="1"/>
</dbReference>
<evidence type="ECO:0000313" key="11">
    <source>
        <dbReference type="EMBL" id="VDD91127.1"/>
    </source>
</evidence>
<feature type="signal peptide" evidence="9">
    <location>
        <begin position="1"/>
        <end position="20"/>
    </location>
</feature>
<evidence type="ECO:0000313" key="12">
    <source>
        <dbReference type="Proteomes" id="UP000274131"/>
    </source>
</evidence>
<accession>A0A0N4V7K1</accession>
<dbReference type="GO" id="GO:0031145">
    <property type="term" value="P:anaphase-promoting complex-dependent catabolic process"/>
    <property type="evidence" value="ECO:0007669"/>
    <property type="project" value="TreeGrafter"/>
</dbReference>
<dbReference type="GO" id="GO:0010997">
    <property type="term" value="F:anaphase-promoting complex binding"/>
    <property type="evidence" value="ECO:0007669"/>
    <property type="project" value="InterPro"/>
</dbReference>
<dbReference type="AlphaFoldDB" id="A0A0N4V7K1"/>
<keyword evidence="12" id="KW-1185">Reference proteome</keyword>
<gene>
    <name evidence="11" type="ORF">EVEC_LOCUS5878</name>
</gene>
<feature type="domain" description="CDC20/Fizzy WD40" evidence="10">
    <location>
        <begin position="254"/>
        <end position="550"/>
    </location>
</feature>
<feature type="region of interest" description="Disordered" evidence="8">
    <location>
        <begin position="85"/>
        <end position="137"/>
    </location>
</feature>
<dbReference type="GO" id="GO:1990757">
    <property type="term" value="F:ubiquitin ligase activator activity"/>
    <property type="evidence" value="ECO:0007669"/>
    <property type="project" value="TreeGrafter"/>
</dbReference>
<evidence type="ECO:0000256" key="3">
    <source>
        <dbReference type="ARBA" id="ARBA00022618"/>
    </source>
</evidence>
<dbReference type="InterPro" id="IPR056150">
    <property type="entry name" value="WD40_CDC20-Fz"/>
</dbReference>
<dbReference type="PANTHER" id="PTHR19918:SF8">
    <property type="entry name" value="FI02843P"/>
    <property type="match status" value="1"/>
</dbReference>
<evidence type="ECO:0000256" key="6">
    <source>
        <dbReference type="ARBA" id="ARBA00023306"/>
    </source>
</evidence>
<evidence type="ECO:0000256" key="2">
    <source>
        <dbReference type="ARBA" id="ARBA00022574"/>
    </source>
</evidence>
<dbReference type="PROSITE" id="PS50082">
    <property type="entry name" value="WD_REPEATS_2"/>
    <property type="match status" value="2"/>
</dbReference>
<dbReference type="Pfam" id="PF24807">
    <property type="entry name" value="WD40_CDC20-Fz"/>
    <property type="match status" value="1"/>
</dbReference>
<keyword evidence="6" id="KW-0131">Cell cycle</keyword>
<evidence type="ECO:0000256" key="5">
    <source>
        <dbReference type="ARBA" id="ARBA00022776"/>
    </source>
</evidence>
<sequence>MFLACRVWWALVDTFNVTWGETFCPLEDPAVFGFVVPDLLSERICIASCQYTLVMSGLQNRTLSSSSPMREIQSRINDMTVTSKTPGANDRCMKTPSSSKRNDGFLIRQKTPNNNAGHSKAKGRLKQREVTPSRNPNYCGTVGGGDRFIPNRSATQFDFANHCLSQSSLLNTSSSAPVSPVKAEKEIKKQLMRAKSGSDINCEERILMYKKGQAPAAPLGYMHHPKVLYCSGVNAAGSVRKGLRHIPCSPERVLDAPNLMDDVYLNLMDWGQNNVIAIALTQTLYLWNAETGDIATLFELPEGERLYVSSVQWSADAAYIAVGMSNGEIRLFDPTRETALRKMQVQINRVGSLAWRQHIVSAGCRSGRIYHHDVRVAKHHIGTFENHAQEVCGLKWSPDLHYLASGGGDNIANVWEPNMISAEEPVPLYTLDEHLATVKAIAFNPHKSYSLATGGGINDRCIKTWNLTTGTLCRSEQTDSQVNGIAFSQHYDELISAHGYPSNLLRIWRNSTMTCIQELTGHSDRVLGITVSPDGQLVMSSSADESLRLWACFKVDKSMNHKERTKSSRLLAAVR</sequence>
<evidence type="ECO:0000256" key="1">
    <source>
        <dbReference type="ARBA" id="ARBA00006445"/>
    </source>
</evidence>
<keyword evidence="2 7" id="KW-0853">WD repeat</keyword>
<reference evidence="11 12" key="2">
    <citation type="submission" date="2018-10" db="EMBL/GenBank/DDBJ databases">
        <authorList>
            <consortium name="Pathogen Informatics"/>
        </authorList>
    </citation>
    <scope>NUCLEOTIDE SEQUENCE [LARGE SCALE GENOMIC DNA]</scope>
</reference>
<comment type="similarity">
    <text evidence="1">Belongs to the WD repeat CDC20/Fizzy family.</text>
</comment>
<dbReference type="PANTHER" id="PTHR19918">
    <property type="entry name" value="CELL DIVISION CYCLE 20 CDC20 FIZZY -RELATED"/>
    <property type="match status" value="1"/>
</dbReference>
<dbReference type="GO" id="GO:1905786">
    <property type="term" value="P:positive regulation of anaphase-promoting complex-dependent catabolic process"/>
    <property type="evidence" value="ECO:0007669"/>
    <property type="project" value="TreeGrafter"/>
</dbReference>
<dbReference type="OrthoDB" id="10263272at2759"/>
<evidence type="ECO:0000313" key="13">
    <source>
        <dbReference type="WBParaSite" id="EVEC_0000626901-mRNA-1"/>
    </source>
</evidence>
<feature type="chain" id="PRO_5043122729" evidence="9">
    <location>
        <begin position="21"/>
        <end position="575"/>
    </location>
</feature>
<feature type="repeat" description="WD" evidence="7">
    <location>
        <begin position="519"/>
        <end position="550"/>
    </location>
</feature>
<evidence type="ECO:0000256" key="4">
    <source>
        <dbReference type="ARBA" id="ARBA00022737"/>
    </source>
</evidence>
<name>A0A0N4V7K1_ENTVE</name>
<dbReference type="WBParaSite" id="EVEC_0000626901-mRNA-1">
    <property type="protein sequence ID" value="EVEC_0000626901-mRNA-1"/>
    <property type="gene ID" value="EVEC_0000626901"/>
</dbReference>
<protein>
    <submittedName>
        <fullName evidence="13">WD_REPEATS_REGION domain-containing protein</fullName>
    </submittedName>
</protein>